<dbReference type="PANTHER" id="PTHR46112">
    <property type="entry name" value="AMINOPEPTIDASE"/>
    <property type="match status" value="1"/>
</dbReference>
<dbReference type="OrthoDB" id="9995434at2759"/>
<dbReference type="InterPro" id="IPR000994">
    <property type="entry name" value="Pept_M24"/>
</dbReference>
<dbReference type="InParanoid" id="A0A136JGK1"/>
<dbReference type="InterPro" id="IPR029149">
    <property type="entry name" value="Creatin/AminoP/Spt16_N"/>
</dbReference>
<evidence type="ECO:0000313" key="5">
    <source>
        <dbReference type="Proteomes" id="UP000070501"/>
    </source>
</evidence>
<dbReference type="PANTHER" id="PTHR46112:SF2">
    <property type="entry name" value="XAA-PRO AMINOPEPTIDASE P-RELATED"/>
    <property type="match status" value="1"/>
</dbReference>
<evidence type="ECO:0000313" key="4">
    <source>
        <dbReference type="EMBL" id="KXJ96291.1"/>
    </source>
</evidence>
<dbReference type="AlphaFoldDB" id="A0A136JGK1"/>
<dbReference type="Proteomes" id="UP000070501">
    <property type="component" value="Unassembled WGS sequence"/>
</dbReference>
<dbReference type="STRING" id="196109.A0A136JGK1"/>
<proteinExistence type="predicted"/>
<protein>
    <recommendedName>
        <fullName evidence="1">Probable Xaa-Pro aminopeptidase P</fullName>
    </recommendedName>
</protein>
<evidence type="ECO:0000259" key="2">
    <source>
        <dbReference type="Pfam" id="PF00557"/>
    </source>
</evidence>
<dbReference type="SUPFAM" id="SSF55920">
    <property type="entry name" value="Creatinase/aminopeptidase"/>
    <property type="match status" value="1"/>
</dbReference>
<dbReference type="Gene3D" id="3.40.350.10">
    <property type="entry name" value="Creatinase/prolidase N-terminal domain"/>
    <property type="match status" value="1"/>
</dbReference>
<dbReference type="InterPro" id="IPR050659">
    <property type="entry name" value="Peptidase_M24B"/>
</dbReference>
<dbReference type="SUPFAM" id="SSF53092">
    <property type="entry name" value="Creatinase/prolidase N-terminal domain"/>
    <property type="match status" value="1"/>
</dbReference>
<sequence>MSPDSGADGASVEKCAWQELEQHASLLSVPPIDKNEFLSRQQRLASSLKAAGVDAFIAEPSASTAYYFNISASFDLSERPFLVILDQDAEFSYLVPSFEAGRISALDMVYKTKTVIQWEETKSPYAVLKENSRFDKVMLDEHARFMIAAGLEHAGIDVLPMSTAVQKLRAVKQPSEIAILRAINSFTLQLVRALRPCIRVGMTQEEVTDSARALFTRAGVGKGFWAIVLFGDQAAFPHGGKHGKTLQDGEFVLVDIGSKLHDYGSDVTRTILPPGGAVSKELWDMWHLVHAAQSAGFRLMLPNQTCSDIDAASRKAVEAAGLGPYYTHRLGHGLGLEMHEHPYLNGANSEKLSVGEVATNEPGIYVTTDQAPGIGWDRGFGIRLEDPILVTEEDGEPLTGRRAVSPFDP</sequence>
<dbReference type="EMBL" id="KQ964245">
    <property type="protein sequence ID" value="KXJ96291.1"/>
    <property type="molecule type" value="Genomic_DNA"/>
</dbReference>
<reference evidence="5" key="1">
    <citation type="submission" date="2016-02" db="EMBL/GenBank/DDBJ databases">
        <title>Draft genome sequence of Microdochium bolleyi, a fungal endophyte of beachgrass.</title>
        <authorList>
            <consortium name="DOE Joint Genome Institute"/>
            <person name="David A.S."/>
            <person name="May G."/>
            <person name="Haridas S."/>
            <person name="Lim J."/>
            <person name="Wang M."/>
            <person name="Labutti K."/>
            <person name="Lipzen A."/>
            <person name="Barry K."/>
            <person name="Grigoriev I.V."/>
        </authorList>
    </citation>
    <scope>NUCLEOTIDE SEQUENCE [LARGE SCALE GENOMIC DNA]</scope>
    <source>
        <strain evidence="5">J235TASD1</strain>
    </source>
</reference>
<evidence type="ECO:0000256" key="1">
    <source>
        <dbReference type="ARBA" id="ARBA00020658"/>
    </source>
</evidence>
<gene>
    <name evidence="4" type="ORF">Micbo1qcDRAFT_113774</name>
</gene>
<organism evidence="4 5">
    <name type="scientific">Microdochium bolleyi</name>
    <dbReference type="NCBI Taxonomy" id="196109"/>
    <lineage>
        <taxon>Eukaryota</taxon>
        <taxon>Fungi</taxon>
        <taxon>Dikarya</taxon>
        <taxon>Ascomycota</taxon>
        <taxon>Pezizomycotina</taxon>
        <taxon>Sordariomycetes</taxon>
        <taxon>Xylariomycetidae</taxon>
        <taxon>Xylariales</taxon>
        <taxon>Microdochiaceae</taxon>
        <taxon>Microdochium</taxon>
    </lineage>
</organism>
<feature type="domain" description="Creatinase N-terminal" evidence="3">
    <location>
        <begin position="40"/>
        <end position="171"/>
    </location>
</feature>
<dbReference type="InterPro" id="IPR000587">
    <property type="entry name" value="Creatinase_N"/>
</dbReference>
<name>A0A136JGK1_9PEZI</name>
<keyword evidence="5" id="KW-1185">Reference proteome</keyword>
<feature type="domain" description="Peptidase M24" evidence="2">
    <location>
        <begin position="180"/>
        <end position="392"/>
    </location>
</feature>
<evidence type="ECO:0000259" key="3">
    <source>
        <dbReference type="Pfam" id="PF01321"/>
    </source>
</evidence>
<accession>A0A136JGK1</accession>
<dbReference type="Gene3D" id="3.90.230.10">
    <property type="entry name" value="Creatinase/methionine aminopeptidase superfamily"/>
    <property type="match status" value="1"/>
</dbReference>
<dbReference type="Pfam" id="PF01321">
    <property type="entry name" value="Creatinase_N"/>
    <property type="match status" value="1"/>
</dbReference>
<dbReference type="Pfam" id="PF00557">
    <property type="entry name" value="Peptidase_M24"/>
    <property type="match status" value="1"/>
</dbReference>
<dbReference type="InterPro" id="IPR036005">
    <property type="entry name" value="Creatinase/aminopeptidase-like"/>
</dbReference>